<evidence type="ECO:0000313" key="1">
    <source>
        <dbReference type="EMBL" id="KAF9644903.1"/>
    </source>
</evidence>
<reference evidence="1" key="2">
    <citation type="journal article" date="2020" name="Nat. Commun.">
        <title>Large-scale genome sequencing of mycorrhizal fungi provides insights into the early evolution of symbiotic traits.</title>
        <authorList>
            <person name="Miyauchi S."/>
            <person name="Kiss E."/>
            <person name="Kuo A."/>
            <person name="Drula E."/>
            <person name="Kohler A."/>
            <person name="Sanchez-Garcia M."/>
            <person name="Morin E."/>
            <person name="Andreopoulos B."/>
            <person name="Barry K.W."/>
            <person name="Bonito G."/>
            <person name="Buee M."/>
            <person name="Carver A."/>
            <person name="Chen C."/>
            <person name="Cichocki N."/>
            <person name="Clum A."/>
            <person name="Culley D."/>
            <person name="Crous P.W."/>
            <person name="Fauchery L."/>
            <person name="Girlanda M."/>
            <person name="Hayes R.D."/>
            <person name="Keri Z."/>
            <person name="LaButti K."/>
            <person name="Lipzen A."/>
            <person name="Lombard V."/>
            <person name="Magnuson J."/>
            <person name="Maillard F."/>
            <person name="Murat C."/>
            <person name="Nolan M."/>
            <person name="Ohm R.A."/>
            <person name="Pangilinan J."/>
            <person name="Pereira M.F."/>
            <person name="Perotto S."/>
            <person name="Peter M."/>
            <person name="Pfister S."/>
            <person name="Riley R."/>
            <person name="Sitrit Y."/>
            <person name="Stielow J.B."/>
            <person name="Szollosi G."/>
            <person name="Zifcakova L."/>
            <person name="Stursova M."/>
            <person name="Spatafora J.W."/>
            <person name="Tedersoo L."/>
            <person name="Vaario L.M."/>
            <person name="Yamada A."/>
            <person name="Yan M."/>
            <person name="Wang P."/>
            <person name="Xu J."/>
            <person name="Bruns T."/>
            <person name="Baldrian P."/>
            <person name="Vilgalys R."/>
            <person name="Dunand C."/>
            <person name="Henrissat B."/>
            <person name="Grigoriev I.V."/>
            <person name="Hibbett D."/>
            <person name="Nagy L.G."/>
            <person name="Martin F.M."/>
        </authorList>
    </citation>
    <scope>NUCLEOTIDE SEQUENCE</scope>
    <source>
        <strain evidence="1">P2</strain>
    </source>
</reference>
<reference evidence="1" key="1">
    <citation type="submission" date="2019-10" db="EMBL/GenBank/DDBJ databases">
        <authorList>
            <consortium name="DOE Joint Genome Institute"/>
            <person name="Kuo A."/>
            <person name="Miyauchi S."/>
            <person name="Kiss E."/>
            <person name="Drula E."/>
            <person name="Kohler A."/>
            <person name="Sanchez-Garcia M."/>
            <person name="Andreopoulos B."/>
            <person name="Barry K.W."/>
            <person name="Bonito G."/>
            <person name="Buee M."/>
            <person name="Carver A."/>
            <person name="Chen C."/>
            <person name="Cichocki N."/>
            <person name="Clum A."/>
            <person name="Culley D."/>
            <person name="Crous P.W."/>
            <person name="Fauchery L."/>
            <person name="Girlanda M."/>
            <person name="Hayes R."/>
            <person name="Keri Z."/>
            <person name="Labutti K."/>
            <person name="Lipzen A."/>
            <person name="Lombard V."/>
            <person name="Magnuson J."/>
            <person name="Maillard F."/>
            <person name="Morin E."/>
            <person name="Murat C."/>
            <person name="Nolan M."/>
            <person name="Ohm R."/>
            <person name="Pangilinan J."/>
            <person name="Pereira M."/>
            <person name="Perotto S."/>
            <person name="Peter M."/>
            <person name="Riley R."/>
            <person name="Sitrit Y."/>
            <person name="Stielow B."/>
            <person name="Szollosi G."/>
            <person name="Zifcakova L."/>
            <person name="Stursova M."/>
            <person name="Spatafora J.W."/>
            <person name="Tedersoo L."/>
            <person name="Vaario L.-M."/>
            <person name="Yamada A."/>
            <person name="Yan M."/>
            <person name="Wang P."/>
            <person name="Xu J."/>
            <person name="Bruns T."/>
            <person name="Baldrian P."/>
            <person name="Vilgalys R."/>
            <person name="Henrissat B."/>
            <person name="Grigoriev I.V."/>
            <person name="Hibbett D."/>
            <person name="Nagy L.G."/>
            <person name="Martin F.M."/>
        </authorList>
    </citation>
    <scope>NUCLEOTIDE SEQUENCE</scope>
    <source>
        <strain evidence="1">P2</strain>
    </source>
</reference>
<sequence length="203" mass="22104">WGRAQLAGGGDRIKGYVLINENRPARRTCCFVRYESLVDNNASNDLPEDLVVETSFAQLLRIVQLDLPLSPELYHPKAETVLLAHVVTCNTTRNEDHQWEYSTMGKTHFIDLNSIQCSVGRVLDRGKWRFIDRSGPTAHIEIASPATSSQSSITVASTSDGFESGSSSSNGSTGMSEDSSPLRSPGHDEDAMSTSSLSEGNQV</sequence>
<dbReference type="Proteomes" id="UP000886501">
    <property type="component" value="Unassembled WGS sequence"/>
</dbReference>
<gene>
    <name evidence="1" type="ORF">BDM02DRAFT_3102197</name>
</gene>
<comment type="caution">
    <text evidence="1">The sequence shown here is derived from an EMBL/GenBank/DDBJ whole genome shotgun (WGS) entry which is preliminary data.</text>
</comment>
<protein>
    <submittedName>
        <fullName evidence="1">Uncharacterized protein</fullName>
    </submittedName>
</protein>
<organism evidence="1 2">
    <name type="scientific">Thelephora ganbajun</name>
    <name type="common">Ganba fungus</name>
    <dbReference type="NCBI Taxonomy" id="370292"/>
    <lineage>
        <taxon>Eukaryota</taxon>
        <taxon>Fungi</taxon>
        <taxon>Dikarya</taxon>
        <taxon>Basidiomycota</taxon>
        <taxon>Agaricomycotina</taxon>
        <taxon>Agaricomycetes</taxon>
        <taxon>Thelephorales</taxon>
        <taxon>Thelephoraceae</taxon>
        <taxon>Thelephora</taxon>
    </lineage>
</organism>
<keyword evidence="2" id="KW-1185">Reference proteome</keyword>
<name>A0ACB6Z6H3_THEGA</name>
<accession>A0ACB6Z6H3</accession>
<proteinExistence type="predicted"/>
<feature type="non-terminal residue" evidence="1">
    <location>
        <position position="1"/>
    </location>
</feature>
<evidence type="ECO:0000313" key="2">
    <source>
        <dbReference type="Proteomes" id="UP000886501"/>
    </source>
</evidence>
<dbReference type="EMBL" id="MU118114">
    <property type="protein sequence ID" value="KAF9644903.1"/>
    <property type="molecule type" value="Genomic_DNA"/>
</dbReference>